<dbReference type="STRING" id="887898.HMPREF0551_2165"/>
<feature type="transmembrane region" description="Helical" evidence="7">
    <location>
        <begin position="142"/>
        <end position="161"/>
    </location>
</feature>
<dbReference type="AlphaFoldDB" id="E7RZQ1"/>
<feature type="transmembrane region" description="Helical" evidence="7">
    <location>
        <begin position="20"/>
        <end position="41"/>
    </location>
</feature>
<dbReference type="GO" id="GO:0043190">
    <property type="term" value="C:ATP-binding cassette (ABC) transporter complex"/>
    <property type="evidence" value="ECO:0007669"/>
    <property type="project" value="InterPro"/>
</dbReference>
<accession>E7RZQ1</accession>
<reference evidence="8 9" key="1">
    <citation type="submission" date="2010-12" db="EMBL/GenBank/DDBJ databases">
        <authorList>
            <person name="Muzny D."/>
            <person name="Qin X."/>
            <person name="Deng J."/>
            <person name="Jiang H."/>
            <person name="Liu Y."/>
            <person name="Qu J."/>
            <person name="Song X.-Z."/>
            <person name="Zhang L."/>
            <person name="Thornton R."/>
            <person name="Coyle M."/>
            <person name="Francisco L."/>
            <person name="Jackson L."/>
            <person name="Javaid M."/>
            <person name="Korchina V."/>
            <person name="Kovar C."/>
            <person name="Mata R."/>
            <person name="Mathew T."/>
            <person name="Ngo R."/>
            <person name="Nguyen L."/>
            <person name="Nguyen N."/>
            <person name="Okwuonu G."/>
            <person name="Ongeri F."/>
            <person name="Pham C."/>
            <person name="Simmons D."/>
            <person name="Wilczek-Boney K."/>
            <person name="Hale W."/>
            <person name="Jakkamsetti A."/>
            <person name="Pham P."/>
            <person name="Ruth R."/>
            <person name="San Lucas F."/>
            <person name="Warren J."/>
            <person name="Zhang J."/>
            <person name="Zhao Z."/>
            <person name="Zhou C."/>
            <person name="Zhu D."/>
            <person name="Lee S."/>
            <person name="Bess C."/>
            <person name="Blankenburg K."/>
            <person name="Forbes L."/>
            <person name="Fu Q."/>
            <person name="Gubbala S."/>
            <person name="Hirani K."/>
            <person name="Jayaseelan J.C."/>
            <person name="Lara F."/>
            <person name="Munidasa M."/>
            <person name="Palculict T."/>
            <person name="Patil S."/>
            <person name="Pu L.-L."/>
            <person name="Saada N."/>
            <person name="Tang L."/>
            <person name="Weissenberger G."/>
            <person name="Zhu Y."/>
            <person name="Hemphill L."/>
            <person name="Shang Y."/>
            <person name="Youmans B."/>
            <person name="Ayvaz T."/>
            <person name="Ross M."/>
            <person name="Santibanez J."/>
            <person name="Aqrawi P."/>
            <person name="Gross S."/>
            <person name="Joshi V."/>
            <person name="Fowler G."/>
            <person name="Nazareth L."/>
            <person name="Reid J."/>
            <person name="Worley K."/>
            <person name="Petrosino J."/>
            <person name="Highlander S."/>
            <person name="Gibbs R."/>
        </authorList>
    </citation>
    <scope>NUCLEOTIDE SEQUENCE [LARGE SCALE GENOMIC DNA]</scope>
    <source>
        <strain evidence="8 9">ATCC 51599</strain>
    </source>
</reference>
<dbReference type="HOGENOM" id="CLU_028808_4_2_4"/>
<evidence type="ECO:0000313" key="8">
    <source>
        <dbReference type="EMBL" id="EFV94050.1"/>
    </source>
</evidence>
<evidence type="ECO:0000313" key="9">
    <source>
        <dbReference type="Proteomes" id="UP000011021"/>
    </source>
</evidence>
<dbReference type="SUPFAM" id="SSF81345">
    <property type="entry name" value="ABC transporter involved in vitamin B12 uptake, BtuC"/>
    <property type="match status" value="1"/>
</dbReference>
<dbReference type="InterPro" id="IPR037294">
    <property type="entry name" value="ABC_BtuC-like"/>
</dbReference>
<evidence type="ECO:0000256" key="3">
    <source>
        <dbReference type="ARBA" id="ARBA00022692"/>
    </source>
</evidence>
<keyword evidence="5 7" id="KW-0472">Membrane</keyword>
<comment type="subcellular location">
    <subcellularLocation>
        <location evidence="6">Cell membrane</location>
        <topology evidence="6">Multi-pass membrane protein</topology>
    </subcellularLocation>
    <subcellularLocation>
        <location evidence="1">Membrane</location>
        <topology evidence="1">Multi-pass membrane protein</topology>
    </subcellularLocation>
</comment>
<name>E7RZQ1_9BURK</name>
<evidence type="ECO:0000256" key="1">
    <source>
        <dbReference type="ARBA" id="ARBA00004141"/>
    </source>
</evidence>
<feature type="transmembrane region" description="Helical" evidence="7">
    <location>
        <begin position="230"/>
        <end position="251"/>
    </location>
</feature>
<dbReference type="GO" id="GO:0010043">
    <property type="term" value="P:response to zinc ion"/>
    <property type="evidence" value="ECO:0007669"/>
    <property type="project" value="TreeGrafter"/>
</dbReference>
<feature type="transmembrane region" description="Helical" evidence="7">
    <location>
        <begin position="257"/>
        <end position="279"/>
    </location>
</feature>
<evidence type="ECO:0000256" key="7">
    <source>
        <dbReference type="SAM" id="Phobius"/>
    </source>
</evidence>
<evidence type="ECO:0000256" key="5">
    <source>
        <dbReference type="ARBA" id="ARBA00023136"/>
    </source>
</evidence>
<feature type="transmembrane region" description="Helical" evidence="7">
    <location>
        <begin position="104"/>
        <end position="122"/>
    </location>
</feature>
<feature type="transmembrane region" description="Helical" evidence="7">
    <location>
        <begin position="72"/>
        <end position="92"/>
    </location>
</feature>
<keyword evidence="4 7" id="KW-1133">Transmembrane helix</keyword>
<sequence>MSELWDGLIGPFIEFGFMRRALAGCLALSLGAAPVGVFLMLRRMSLTGDAMAHAILPGAAIAYLIAGLSLPAMTLGGIISGLLVAAASTLVARSGRQSEDSSLAAFYLMSLSLGVVIVSTYGNQVDLLHVLFGSVLALDDDTLLLIGVIASVSLLGLAVLYRPLVFECVDANLLPRKSPWGSIAHFGFMGLLVINLVAGFHALGTLMSIGLLVLPAAAARFWARTVNGLLVLAAGLALLAGVSGLLVSYHYEWPTGPTIVLTLGLMYCLSLLLAPTGVLRRKNRPRRHYET</sequence>
<comment type="similarity">
    <text evidence="2 6">Belongs to the ABC-3 integral membrane protein family.</text>
</comment>
<dbReference type="EMBL" id="AEQP01000022">
    <property type="protein sequence ID" value="EFV94050.1"/>
    <property type="molecule type" value="Genomic_DNA"/>
</dbReference>
<organism evidence="8 9">
    <name type="scientific">Lautropia mirabilis ATCC 51599</name>
    <dbReference type="NCBI Taxonomy" id="887898"/>
    <lineage>
        <taxon>Bacteria</taxon>
        <taxon>Pseudomonadati</taxon>
        <taxon>Pseudomonadota</taxon>
        <taxon>Betaproteobacteria</taxon>
        <taxon>Burkholderiales</taxon>
        <taxon>Burkholderiaceae</taxon>
        <taxon>Lautropia</taxon>
    </lineage>
</organism>
<dbReference type="PANTHER" id="PTHR30477">
    <property type="entry name" value="ABC-TRANSPORTER METAL-BINDING PROTEIN"/>
    <property type="match status" value="1"/>
</dbReference>
<keyword evidence="3 6" id="KW-0812">Transmembrane</keyword>
<dbReference type="Pfam" id="PF00950">
    <property type="entry name" value="ABC-3"/>
    <property type="match status" value="1"/>
</dbReference>
<dbReference type="RefSeq" id="WP_005674561.1">
    <property type="nucleotide sequence ID" value="NZ_CP146288.1"/>
</dbReference>
<dbReference type="Proteomes" id="UP000011021">
    <property type="component" value="Unassembled WGS sequence"/>
</dbReference>
<keyword evidence="6" id="KW-0813">Transport</keyword>
<proteinExistence type="inferred from homology"/>
<keyword evidence="9" id="KW-1185">Reference proteome</keyword>
<evidence type="ECO:0000256" key="6">
    <source>
        <dbReference type="RuleBase" id="RU003943"/>
    </source>
</evidence>
<gene>
    <name evidence="8" type="ORF">HMPREF0551_2165</name>
</gene>
<dbReference type="GO" id="GO:0055085">
    <property type="term" value="P:transmembrane transport"/>
    <property type="evidence" value="ECO:0007669"/>
    <property type="project" value="InterPro"/>
</dbReference>
<dbReference type="PANTHER" id="PTHR30477:SF13">
    <property type="entry name" value="IRON TRANSPORT SYSTEM MEMBRANE PROTEIN HI_0360-RELATED"/>
    <property type="match status" value="1"/>
</dbReference>
<protein>
    <submittedName>
        <fullName evidence="8">ABC 3 transport family protein</fullName>
    </submittedName>
</protein>
<dbReference type="InterPro" id="IPR001626">
    <property type="entry name" value="ABC_TroCD"/>
</dbReference>
<dbReference type="eggNOG" id="COG1108">
    <property type="taxonomic scope" value="Bacteria"/>
</dbReference>
<evidence type="ECO:0000256" key="4">
    <source>
        <dbReference type="ARBA" id="ARBA00022989"/>
    </source>
</evidence>
<comment type="caution">
    <text evidence="8">The sequence shown here is derived from an EMBL/GenBank/DDBJ whole genome shotgun (WGS) entry which is preliminary data.</text>
</comment>
<evidence type="ECO:0000256" key="2">
    <source>
        <dbReference type="ARBA" id="ARBA00008034"/>
    </source>
</evidence>